<organism evidence="2 3">
    <name type="scientific">Cichlidogyrus casuarinus</name>
    <dbReference type="NCBI Taxonomy" id="1844966"/>
    <lineage>
        <taxon>Eukaryota</taxon>
        <taxon>Metazoa</taxon>
        <taxon>Spiralia</taxon>
        <taxon>Lophotrochozoa</taxon>
        <taxon>Platyhelminthes</taxon>
        <taxon>Monogenea</taxon>
        <taxon>Monopisthocotylea</taxon>
        <taxon>Dactylogyridea</taxon>
        <taxon>Ancyrocephalidae</taxon>
        <taxon>Cichlidogyrus</taxon>
    </lineage>
</organism>
<dbReference type="Gene3D" id="1.20.80.10">
    <property type="match status" value="1"/>
</dbReference>
<dbReference type="SUPFAM" id="SSF47027">
    <property type="entry name" value="Acyl-CoA binding protein"/>
    <property type="match status" value="1"/>
</dbReference>
<evidence type="ECO:0000313" key="3">
    <source>
        <dbReference type="Proteomes" id="UP001626550"/>
    </source>
</evidence>
<reference evidence="2 3" key="1">
    <citation type="submission" date="2024-11" db="EMBL/GenBank/DDBJ databases">
        <title>Adaptive evolution of stress response genes in parasites aligns with host niche diversity.</title>
        <authorList>
            <person name="Hahn C."/>
            <person name="Resl P."/>
        </authorList>
    </citation>
    <scope>NUCLEOTIDE SEQUENCE [LARGE SCALE GENOMIC DNA]</scope>
    <source>
        <strain evidence="2">EGGRZ-B1_66</strain>
        <tissue evidence="2">Body</tissue>
    </source>
</reference>
<dbReference type="Pfam" id="PF00887">
    <property type="entry name" value="ACBP"/>
    <property type="match status" value="1"/>
</dbReference>
<proteinExistence type="predicted"/>
<evidence type="ECO:0000259" key="1">
    <source>
        <dbReference type="Pfam" id="PF00887"/>
    </source>
</evidence>
<gene>
    <name evidence="2" type="ORF">Ciccas_001353</name>
</gene>
<feature type="domain" description="ACB" evidence="1">
    <location>
        <begin position="26"/>
        <end position="83"/>
    </location>
</feature>
<dbReference type="InterPro" id="IPR035984">
    <property type="entry name" value="Acyl-CoA-binding_sf"/>
</dbReference>
<dbReference type="EMBL" id="JBJKFK010000086">
    <property type="protein sequence ID" value="KAL3319970.1"/>
    <property type="molecule type" value="Genomic_DNA"/>
</dbReference>
<name>A0ABD2QKJ4_9PLAT</name>
<sequence>MASEQMNGTPNTSKEFLPIEIDFKYRVACIFLKEMKDKAYHFSFDDQQRIHALKAQAEHGPLDVSNFDPPGMFDFVGKARWLATS</sequence>
<accession>A0ABD2QKJ4</accession>
<dbReference type="Proteomes" id="UP001626550">
    <property type="component" value="Unassembled WGS sequence"/>
</dbReference>
<keyword evidence="3" id="KW-1185">Reference proteome</keyword>
<protein>
    <recommendedName>
        <fullName evidence="1">ACB domain-containing protein</fullName>
    </recommendedName>
</protein>
<dbReference type="InterPro" id="IPR000582">
    <property type="entry name" value="Acyl-CoA-binding_protein"/>
</dbReference>
<dbReference type="InterPro" id="IPR014352">
    <property type="entry name" value="FERM/acyl-CoA-bd_prot_sf"/>
</dbReference>
<dbReference type="AlphaFoldDB" id="A0ABD2QKJ4"/>
<evidence type="ECO:0000313" key="2">
    <source>
        <dbReference type="EMBL" id="KAL3319970.1"/>
    </source>
</evidence>
<comment type="caution">
    <text evidence="2">The sequence shown here is derived from an EMBL/GenBank/DDBJ whole genome shotgun (WGS) entry which is preliminary data.</text>
</comment>